<dbReference type="Proteomes" id="UP000824890">
    <property type="component" value="Unassembled WGS sequence"/>
</dbReference>
<gene>
    <name evidence="2" type="ORF">HID58_012564</name>
</gene>
<evidence type="ECO:0000256" key="1">
    <source>
        <dbReference type="SAM" id="MobiDB-lite"/>
    </source>
</evidence>
<keyword evidence="3" id="KW-1185">Reference proteome</keyword>
<dbReference type="EMBL" id="JAGKQM010000003">
    <property type="protein sequence ID" value="KAH0935447.1"/>
    <property type="molecule type" value="Genomic_DNA"/>
</dbReference>
<proteinExistence type="predicted"/>
<name>A0ABQ8E1E9_BRANA</name>
<organism evidence="2 3">
    <name type="scientific">Brassica napus</name>
    <name type="common">Rape</name>
    <dbReference type="NCBI Taxonomy" id="3708"/>
    <lineage>
        <taxon>Eukaryota</taxon>
        <taxon>Viridiplantae</taxon>
        <taxon>Streptophyta</taxon>
        <taxon>Embryophyta</taxon>
        <taxon>Tracheophyta</taxon>
        <taxon>Spermatophyta</taxon>
        <taxon>Magnoliopsida</taxon>
        <taxon>eudicotyledons</taxon>
        <taxon>Gunneridae</taxon>
        <taxon>Pentapetalae</taxon>
        <taxon>rosids</taxon>
        <taxon>malvids</taxon>
        <taxon>Brassicales</taxon>
        <taxon>Brassicaceae</taxon>
        <taxon>Brassiceae</taxon>
        <taxon>Brassica</taxon>
    </lineage>
</organism>
<sequence length="288" mass="32539">MVLNTSRRKKRRRRWRFVTRVLMFDRDGKSWDPGAKRISRIRGGSYGVGKSWGLSDDSRIEIKIKISKRSQWKRFWKGDTIGFFRNWFYFRFSEWMRNPEDRTKDPRGPVQETSPLLGDPDQVNLITGELENGLDLVSEFLEDGTNMLDQDKIIVDLALSGEGGMELGENHHTRKEIGPGLELDDEFQNLTDGEGKDIDQVDQVEAKEVADDDMAGDIGEGKGATVVEKKPGLRKPLFSVAVGNNSKFAQVLLSPRKRAAAKQSLRKGGGTKQVEEKGSSYPKQLPKP</sequence>
<comment type="caution">
    <text evidence="2">The sequence shown here is derived from an EMBL/GenBank/DDBJ whole genome shotgun (WGS) entry which is preliminary data.</text>
</comment>
<accession>A0ABQ8E1E9</accession>
<protein>
    <submittedName>
        <fullName evidence="2">Uncharacterized protein</fullName>
    </submittedName>
</protein>
<feature type="region of interest" description="Disordered" evidence="1">
    <location>
        <begin position="100"/>
        <end position="120"/>
    </location>
</feature>
<reference evidence="2 3" key="1">
    <citation type="submission" date="2021-05" db="EMBL/GenBank/DDBJ databases">
        <title>Genome Assembly of Synthetic Allotetraploid Brassica napus Reveals Homoeologous Exchanges between Subgenomes.</title>
        <authorList>
            <person name="Davis J.T."/>
        </authorList>
    </citation>
    <scope>NUCLEOTIDE SEQUENCE [LARGE SCALE GENOMIC DNA]</scope>
    <source>
        <strain evidence="3">cv. Da-Ae</strain>
        <tissue evidence="2">Seedling</tissue>
    </source>
</reference>
<evidence type="ECO:0000313" key="3">
    <source>
        <dbReference type="Proteomes" id="UP000824890"/>
    </source>
</evidence>
<evidence type="ECO:0000313" key="2">
    <source>
        <dbReference type="EMBL" id="KAH0935447.1"/>
    </source>
</evidence>
<feature type="region of interest" description="Disordered" evidence="1">
    <location>
        <begin position="255"/>
        <end position="288"/>
    </location>
</feature>